<dbReference type="AlphaFoldDB" id="S2K217"/>
<evidence type="ECO:0000313" key="1">
    <source>
        <dbReference type="EMBL" id="EPB86225.1"/>
    </source>
</evidence>
<protein>
    <submittedName>
        <fullName evidence="1">Uncharacterized protein</fullName>
    </submittedName>
</protein>
<dbReference type="OrthoDB" id="2207952at2759"/>
<dbReference type="EMBL" id="KE123993">
    <property type="protein sequence ID" value="EPB86225.1"/>
    <property type="molecule type" value="Genomic_DNA"/>
</dbReference>
<proteinExistence type="predicted"/>
<reference evidence="2" key="1">
    <citation type="submission" date="2013-05" db="EMBL/GenBank/DDBJ databases">
        <title>The Genome sequence of Mucor circinelloides f. circinelloides 1006PhL.</title>
        <authorList>
            <consortium name="The Broad Institute Genomics Platform"/>
            <person name="Cuomo C."/>
            <person name="Earl A."/>
            <person name="Findley K."/>
            <person name="Lee S.C."/>
            <person name="Walker B."/>
            <person name="Young S."/>
            <person name="Zeng Q."/>
            <person name="Gargeya S."/>
            <person name="Fitzgerald M."/>
            <person name="Haas B."/>
            <person name="Abouelleil A."/>
            <person name="Allen A.W."/>
            <person name="Alvarado L."/>
            <person name="Arachchi H.M."/>
            <person name="Berlin A.M."/>
            <person name="Chapman S.B."/>
            <person name="Gainer-Dewar J."/>
            <person name="Goldberg J."/>
            <person name="Griggs A."/>
            <person name="Gujja S."/>
            <person name="Hansen M."/>
            <person name="Howarth C."/>
            <person name="Imamovic A."/>
            <person name="Ireland A."/>
            <person name="Larimer J."/>
            <person name="McCowan C."/>
            <person name="Murphy C."/>
            <person name="Pearson M."/>
            <person name="Poon T.W."/>
            <person name="Priest M."/>
            <person name="Roberts A."/>
            <person name="Saif S."/>
            <person name="Shea T."/>
            <person name="Sisk P."/>
            <person name="Sykes S."/>
            <person name="Wortman J."/>
            <person name="Nusbaum C."/>
            <person name="Birren B."/>
        </authorList>
    </citation>
    <scope>NUCLEOTIDE SEQUENCE [LARGE SCALE GENOMIC DNA]</scope>
    <source>
        <strain evidence="2">1006PhL</strain>
    </source>
</reference>
<organism evidence="1 2">
    <name type="scientific">Mucor circinelloides f. circinelloides (strain 1006PhL)</name>
    <name type="common">Mucormycosis agent</name>
    <name type="synonym">Calyptromyces circinelloides</name>
    <dbReference type="NCBI Taxonomy" id="1220926"/>
    <lineage>
        <taxon>Eukaryota</taxon>
        <taxon>Fungi</taxon>
        <taxon>Fungi incertae sedis</taxon>
        <taxon>Mucoromycota</taxon>
        <taxon>Mucoromycotina</taxon>
        <taxon>Mucoromycetes</taxon>
        <taxon>Mucorales</taxon>
        <taxon>Mucorineae</taxon>
        <taxon>Mucoraceae</taxon>
        <taxon>Mucor</taxon>
    </lineage>
</organism>
<accession>S2K217</accession>
<gene>
    <name evidence="1" type="ORF">HMPREF1544_06953</name>
</gene>
<dbReference type="VEuPathDB" id="FungiDB:HMPREF1544_06953"/>
<name>S2K217_MUCC1</name>
<dbReference type="Proteomes" id="UP000014254">
    <property type="component" value="Unassembled WGS sequence"/>
</dbReference>
<dbReference type="InParanoid" id="S2K217"/>
<keyword evidence="2" id="KW-1185">Reference proteome</keyword>
<sequence>MEGNTSSRDIYTALRDIKSMLVMVHEAVKAVEVRLAYQAEDRMDLSHTPTMLTTIKPNFDFLDRPINRDIHERWNCKKNREDRLLALIRYQMKQTFEKHSLEELYVPSEAAYYQKIFEKTEAICQEYVDSVAENGFVCPANIFYSQLEVTMASQLKKYQIEPQRCENYWAVQLWCTPFIQTEITFGFQKLVILKTESTDDE</sequence>
<evidence type="ECO:0000313" key="2">
    <source>
        <dbReference type="Proteomes" id="UP000014254"/>
    </source>
</evidence>